<dbReference type="EMBL" id="KN824290">
    <property type="protein sequence ID" value="KIM29091.1"/>
    <property type="molecule type" value="Genomic_DNA"/>
</dbReference>
<dbReference type="Pfam" id="PF06293">
    <property type="entry name" value="Kdo"/>
    <property type="match status" value="1"/>
</dbReference>
<dbReference type="OrthoDB" id="4062651at2759"/>
<organism evidence="1 2">
    <name type="scientific">Serendipita vermifera MAFF 305830</name>
    <dbReference type="NCBI Taxonomy" id="933852"/>
    <lineage>
        <taxon>Eukaryota</taxon>
        <taxon>Fungi</taxon>
        <taxon>Dikarya</taxon>
        <taxon>Basidiomycota</taxon>
        <taxon>Agaricomycotina</taxon>
        <taxon>Agaricomycetes</taxon>
        <taxon>Sebacinales</taxon>
        <taxon>Serendipitaceae</taxon>
        <taxon>Serendipita</taxon>
    </lineage>
</organism>
<dbReference type="PROSITE" id="PS00109">
    <property type="entry name" value="PROTEIN_KINASE_TYR"/>
    <property type="match status" value="1"/>
</dbReference>
<reference evidence="1 2" key="1">
    <citation type="submission" date="2014-04" db="EMBL/GenBank/DDBJ databases">
        <authorList>
            <consortium name="DOE Joint Genome Institute"/>
            <person name="Kuo A."/>
            <person name="Zuccaro A."/>
            <person name="Kohler A."/>
            <person name="Nagy L.G."/>
            <person name="Floudas D."/>
            <person name="Copeland A."/>
            <person name="Barry K.W."/>
            <person name="Cichocki N."/>
            <person name="Veneault-Fourrey C."/>
            <person name="LaButti K."/>
            <person name="Lindquist E.A."/>
            <person name="Lipzen A."/>
            <person name="Lundell T."/>
            <person name="Morin E."/>
            <person name="Murat C."/>
            <person name="Sun H."/>
            <person name="Tunlid A."/>
            <person name="Henrissat B."/>
            <person name="Grigoriev I.V."/>
            <person name="Hibbett D.S."/>
            <person name="Martin F."/>
            <person name="Nordberg H.P."/>
            <person name="Cantor M.N."/>
            <person name="Hua S.X."/>
        </authorList>
    </citation>
    <scope>NUCLEOTIDE SEQUENCE [LARGE SCALE GENOMIC DNA]</scope>
    <source>
        <strain evidence="1 2">MAFF 305830</strain>
    </source>
</reference>
<dbReference type="Gene3D" id="1.10.510.10">
    <property type="entry name" value="Transferase(Phosphotransferase) domain 1"/>
    <property type="match status" value="1"/>
</dbReference>
<name>A0A0C3BCG8_SERVB</name>
<evidence type="ECO:0000313" key="2">
    <source>
        <dbReference type="Proteomes" id="UP000054097"/>
    </source>
</evidence>
<dbReference type="InterPro" id="IPR008266">
    <property type="entry name" value="Tyr_kinase_AS"/>
</dbReference>
<dbReference type="AlphaFoldDB" id="A0A0C3BCG8"/>
<protein>
    <submittedName>
        <fullName evidence="1">Uncharacterized protein</fullName>
    </submittedName>
</protein>
<proteinExistence type="predicted"/>
<sequence length="248" mass="27777">MLPDSHHQRQERLMGVLIAIKEGVKSLASLDYTLQASFEPGTPRVYTDFTFKNQIYMLNFKQRLPLVTRGPNGHLLFLASSNGLPQQLLVKLVAGDRYGVDAHRKLAEAGFSPVLFDVVKVKGAPAAYIMEYIPSSDGWDTLYDYAKKHQDVTSHIQGPLKQITDFMEKENIVHGDLRPNNILVRQAVSSQALELKVVDFDWAGVAGEARYPWRRNEGISWPAGPGEPILPGHDYALLMACLKQIHEV</sequence>
<reference evidence="2" key="2">
    <citation type="submission" date="2015-01" db="EMBL/GenBank/DDBJ databases">
        <title>Evolutionary Origins and Diversification of the Mycorrhizal Mutualists.</title>
        <authorList>
            <consortium name="DOE Joint Genome Institute"/>
            <consortium name="Mycorrhizal Genomics Consortium"/>
            <person name="Kohler A."/>
            <person name="Kuo A."/>
            <person name="Nagy L.G."/>
            <person name="Floudas D."/>
            <person name="Copeland A."/>
            <person name="Barry K.W."/>
            <person name="Cichocki N."/>
            <person name="Veneault-Fourrey C."/>
            <person name="LaButti K."/>
            <person name="Lindquist E.A."/>
            <person name="Lipzen A."/>
            <person name="Lundell T."/>
            <person name="Morin E."/>
            <person name="Murat C."/>
            <person name="Riley R."/>
            <person name="Ohm R."/>
            <person name="Sun H."/>
            <person name="Tunlid A."/>
            <person name="Henrissat B."/>
            <person name="Grigoriev I.V."/>
            <person name="Hibbett D.S."/>
            <person name="Martin F."/>
        </authorList>
    </citation>
    <scope>NUCLEOTIDE SEQUENCE [LARGE SCALE GENOMIC DNA]</scope>
    <source>
        <strain evidence="2">MAFF 305830</strain>
    </source>
</reference>
<dbReference type="SUPFAM" id="SSF56112">
    <property type="entry name" value="Protein kinase-like (PK-like)"/>
    <property type="match status" value="1"/>
</dbReference>
<dbReference type="Proteomes" id="UP000054097">
    <property type="component" value="Unassembled WGS sequence"/>
</dbReference>
<dbReference type="GO" id="GO:0004672">
    <property type="term" value="F:protein kinase activity"/>
    <property type="evidence" value="ECO:0007669"/>
    <property type="project" value="InterPro"/>
</dbReference>
<gene>
    <name evidence="1" type="ORF">M408DRAFT_127999</name>
</gene>
<dbReference type="HOGENOM" id="CLU_013871_0_1_1"/>
<keyword evidence="2" id="KW-1185">Reference proteome</keyword>
<evidence type="ECO:0000313" key="1">
    <source>
        <dbReference type="EMBL" id="KIM29091.1"/>
    </source>
</evidence>
<dbReference type="InterPro" id="IPR011009">
    <property type="entry name" value="Kinase-like_dom_sf"/>
</dbReference>
<accession>A0A0C3BCG8</accession>